<dbReference type="CTD" id="79713"/>
<sequence length="335" mass="36228">MGVGMPPCPQALPFSMRLHLLLWGSTFMSWALGAVPVSRYCGRLEFWDQDLGCCRRCLERFGPPSCQDSEFSRHCGITDRGDHLVLPFTLCPPGLCNKEWAEQCSPCQEHPQPPAARASHYQALCAKVPIPPRKPCPANRSTPEPSSSAPGPSPRNGFQGSSTPAGSLVTHPPDWSPVWHVVGITALLLVGGLLISAILQMFLGRAESRGKVAGAGEACEFSRREESVPATLAHQPLSRLLDELEVLEELVILLDPEPGPRGGSAWGTTRHLAARYGLPASWATFAYSLRPARSPLRALLETVTARDPTAQLGQLAEHLGQLGRGDALGVLYKLR</sequence>
<keyword evidence="3 11" id="KW-0812">Transmembrane</keyword>
<keyword evidence="6 11" id="KW-0472">Membrane</keyword>
<feature type="region of interest" description="Disordered" evidence="10">
    <location>
        <begin position="135"/>
        <end position="169"/>
    </location>
</feature>
<evidence type="ECO:0000256" key="8">
    <source>
        <dbReference type="ARBA" id="ARBA00074274"/>
    </source>
</evidence>
<reference evidence="13" key="3">
    <citation type="submission" date="2025-09" db="UniProtKB">
        <authorList>
            <consortium name="Ensembl"/>
        </authorList>
    </citation>
    <scope>IDENTIFICATION</scope>
</reference>
<evidence type="ECO:0000256" key="5">
    <source>
        <dbReference type="ARBA" id="ARBA00022989"/>
    </source>
</evidence>
<dbReference type="AlphaFoldDB" id="F6SY02"/>
<dbReference type="InterPro" id="IPR042355">
    <property type="entry name" value="IGFLR1"/>
</dbReference>
<dbReference type="InterPro" id="IPR011029">
    <property type="entry name" value="DEATH-like_dom_sf"/>
</dbReference>
<keyword evidence="7" id="KW-0675">Receptor</keyword>
<dbReference type="InParanoid" id="F6SY02"/>
<comment type="subcellular location">
    <subcellularLocation>
        <location evidence="1">Cell membrane</location>
        <topology evidence="1">Single-pass membrane protein</topology>
    </subcellularLocation>
</comment>
<feature type="compositionally biased region" description="Low complexity" evidence="10">
    <location>
        <begin position="141"/>
        <end position="150"/>
    </location>
</feature>
<dbReference type="PANTHER" id="PTHR14657">
    <property type="entry name" value="IGF-LIKE FAMILY RECEPTOR 1"/>
    <property type="match status" value="1"/>
</dbReference>
<feature type="compositionally biased region" description="Polar residues" evidence="10">
    <location>
        <begin position="156"/>
        <end position="165"/>
    </location>
</feature>
<dbReference type="Ensembl" id="ENSMODT00000033114.3">
    <property type="protein sequence ID" value="ENSMODP00000031541.3"/>
    <property type="gene ID" value="ENSMODG00000013998.4"/>
</dbReference>
<keyword evidence="4 12" id="KW-0732">Signal</keyword>
<keyword evidence="2" id="KW-1003">Cell membrane</keyword>
<dbReference type="Bgee" id="ENSMODG00000013998">
    <property type="expression patterns" value="Expressed in lung and 18 other cell types or tissues"/>
</dbReference>
<proteinExistence type="predicted"/>
<dbReference type="GeneTree" id="ENSGT00390000005702"/>
<dbReference type="HOGENOM" id="CLU_877045_0_0_1"/>
<evidence type="ECO:0000256" key="2">
    <source>
        <dbReference type="ARBA" id="ARBA00022475"/>
    </source>
</evidence>
<feature type="transmembrane region" description="Helical" evidence="11">
    <location>
        <begin position="178"/>
        <end position="203"/>
    </location>
</feature>
<evidence type="ECO:0000256" key="4">
    <source>
        <dbReference type="ARBA" id="ARBA00022729"/>
    </source>
</evidence>
<gene>
    <name evidence="13" type="primary">IGFLR1</name>
</gene>
<evidence type="ECO:0000256" key="3">
    <source>
        <dbReference type="ARBA" id="ARBA00022692"/>
    </source>
</evidence>
<reference evidence="13 14" key="1">
    <citation type="journal article" date="2007" name="Nature">
        <title>Genome of the marsupial Monodelphis domestica reveals innovation in non-coding sequences.</title>
        <authorList>
            <person name="Mikkelsen T.S."/>
            <person name="Wakefield M.J."/>
            <person name="Aken B."/>
            <person name="Amemiya C.T."/>
            <person name="Chang J.L."/>
            <person name="Duke S."/>
            <person name="Garber M."/>
            <person name="Gentles A.J."/>
            <person name="Goodstadt L."/>
            <person name="Heger A."/>
            <person name="Jurka J."/>
            <person name="Kamal M."/>
            <person name="Mauceli E."/>
            <person name="Searle S.M."/>
            <person name="Sharpe T."/>
            <person name="Baker M.L."/>
            <person name="Batzer M.A."/>
            <person name="Benos P.V."/>
            <person name="Belov K."/>
            <person name="Clamp M."/>
            <person name="Cook A."/>
            <person name="Cuff J."/>
            <person name="Das R."/>
            <person name="Davidow L."/>
            <person name="Deakin J.E."/>
            <person name="Fazzari M.J."/>
            <person name="Glass J.L."/>
            <person name="Grabherr M."/>
            <person name="Greally J.M."/>
            <person name="Gu W."/>
            <person name="Hore T.A."/>
            <person name="Huttley G.A."/>
            <person name="Kleber M."/>
            <person name="Jirtle R.L."/>
            <person name="Koina E."/>
            <person name="Lee J.T."/>
            <person name="Mahony S."/>
            <person name="Marra M.A."/>
            <person name="Miller R.D."/>
            <person name="Nicholls R.D."/>
            <person name="Oda M."/>
            <person name="Papenfuss A.T."/>
            <person name="Parra Z.E."/>
            <person name="Pollock D.D."/>
            <person name="Ray D.A."/>
            <person name="Schein J.E."/>
            <person name="Speed T.P."/>
            <person name="Thompson K."/>
            <person name="VandeBerg J.L."/>
            <person name="Wade C.M."/>
            <person name="Walker J.A."/>
            <person name="Waters P.D."/>
            <person name="Webber C."/>
            <person name="Weidman J.R."/>
            <person name="Xie X."/>
            <person name="Zody M.C."/>
            <person name="Baldwin J."/>
            <person name="Abdouelleil A."/>
            <person name="Abdulkadir J."/>
            <person name="Abebe A."/>
            <person name="Abera B."/>
            <person name="Abreu J."/>
            <person name="Acer S.C."/>
            <person name="Aftuck L."/>
            <person name="Alexander A."/>
            <person name="An P."/>
            <person name="Anderson E."/>
            <person name="Anderson S."/>
            <person name="Arachi H."/>
            <person name="Azer M."/>
            <person name="Bachantsang P."/>
            <person name="Barry A."/>
            <person name="Bayul T."/>
            <person name="Berlin A."/>
            <person name="Bessette D."/>
            <person name="Bloom T."/>
            <person name="Bloom T."/>
            <person name="Boguslavskiy L."/>
            <person name="Bonnet C."/>
            <person name="Boukhgalter B."/>
            <person name="Bourzgui I."/>
            <person name="Brown A."/>
            <person name="Cahill P."/>
            <person name="Channer S."/>
            <person name="Cheshatsang Y."/>
            <person name="Chuda L."/>
            <person name="Citroen M."/>
            <person name="Collymore A."/>
            <person name="Cooke P."/>
            <person name="Costello M."/>
            <person name="D'Aco K."/>
            <person name="Daza R."/>
            <person name="De Haan G."/>
            <person name="DeGray S."/>
            <person name="DeMaso C."/>
            <person name="Dhargay N."/>
            <person name="Dooley K."/>
            <person name="Dooley E."/>
            <person name="Doricent M."/>
            <person name="Dorje P."/>
            <person name="Dorjee K."/>
            <person name="Dupes A."/>
            <person name="Elong R."/>
            <person name="Falk J."/>
            <person name="Farina A."/>
            <person name="Faro S."/>
            <person name="Ferguson D."/>
            <person name="Fisher S."/>
            <person name="Foley C.D."/>
            <person name="Franke A."/>
            <person name="Friedrich D."/>
            <person name="Gadbois L."/>
            <person name="Gearin G."/>
            <person name="Gearin C.R."/>
            <person name="Giannoukos G."/>
            <person name="Goode T."/>
            <person name="Graham J."/>
            <person name="Grandbois E."/>
            <person name="Grewal S."/>
            <person name="Gyaltsen K."/>
            <person name="Hafez N."/>
            <person name="Hagos B."/>
            <person name="Hall J."/>
            <person name="Henson C."/>
            <person name="Hollinger A."/>
            <person name="Honan T."/>
            <person name="Huard M.D."/>
            <person name="Hughes L."/>
            <person name="Hurhula B."/>
            <person name="Husby M.E."/>
            <person name="Kamat A."/>
            <person name="Kanga B."/>
            <person name="Kashin S."/>
            <person name="Khazanovich D."/>
            <person name="Kisner P."/>
            <person name="Lance K."/>
            <person name="Lara M."/>
            <person name="Lee W."/>
            <person name="Lennon N."/>
            <person name="Letendre F."/>
            <person name="LeVine R."/>
            <person name="Lipovsky A."/>
            <person name="Liu X."/>
            <person name="Liu J."/>
            <person name="Liu S."/>
            <person name="Lokyitsang T."/>
            <person name="Lokyitsang Y."/>
            <person name="Lubonja R."/>
            <person name="Lui A."/>
            <person name="MacDonald P."/>
            <person name="Magnisalis V."/>
            <person name="Maru K."/>
            <person name="Matthews C."/>
            <person name="McCusker W."/>
            <person name="McDonough S."/>
            <person name="Mehta T."/>
            <person name="Meldrim J."/>
            <person name="Meneus L."/>
            <person name="Mihai O."/>
            <person name="Mihalev A."/>
            <person name="Mihova T."/>
            <person name="Mittelman R."/>
            <person name="Mlenga V."/>
            <person name="Montmayeur A."/>
            <person name="Mulrain L."/>
            <person name="Navidi A."/>
            <person name="Naylor J."/>
            <person name="Negash T."/>
            <person name="Nguyen T."/>
            <person name="Nguyen N."/>
            <person name="Nicol R."/>
            <person name="Norbu C."/>
            <person name="Norbu N."/>
            <person name="Novod N."/>
            <person name="O'Neill B."/>
            <person name="Osman S."/>
            <person name="Markiewicz E."/>
            <person name="Oyono O.L."/>
            <person name="Patti C."/>
            <person name="Phunkhang P."/>
            <person name="Pierre F."/>
            <person name="Priest M."/>
            <person name="Raghuraman S."/>
            <person name="Rege F."/>
            <person name="Reyes R."/>
            <person name="Rise C."/>
            <person name="Rogov P."/>
            <person name="Ross K."/>
            <person name="Ryan E."/>
            <person name="Settipalli S."/>
            <person name="Shea T."/>
            <person name="Sherpa N."/>
            <person name="Shi L."/>
            <person name="Shih D."/>
            <person name="Sparrow T."/>
            <person name="Spaulding J."/>
            <person name="Stalker J."/>
            <person name="Stange-Thomann N."/>
            <person name="Stavropoulos S."/>
            <person name="Stone C."/>
            <person name="Strader C."/>
            <person name="Tesfaye S."/>
            <person name="Thomson T."/>
            <person name="Thoulutsang Y."/>
            <person name="Thoulutsang D."/>
            <person name="Topham K."/>
            <person name="Topping I."/>
            <person name="Tsamla T."/>
            <person name="Vassiliev H."/>
            <person name="Vo A."/>
            <person name="Wangchuk T."/>
            <person name="Wangdi T."/>
            <person name="Weiand M."/>
            <person name="Wilkinson J."/>
            <person name="Wilson A."/>
            <person name="Yadav S."/>
            <person name="Young G."/>
            <person name="Yu Q."/>
            <person name="Zembek L."/>
            <person name="Zhong D."/>
            <person name="Zimmer A."/>
            <person name="Zwirko Z."/>
            <person name="Jaffe D.B."/>
            <person name="Alvarez P."/>
            <person name="Brockman W."/>
            <person name="Butler J."/>
            <person name="Chin C."/>
            <person name="Gnerre S."/>
            <person name="MacCallum I."/>
            <person name="Graves J.A."/>
            <person name="Ponting C.P."/>
            <person name="Breen M."/>
            <person name="Samollow P.B."/>
            <person name="Lander E.S."/>
            <person name="Lindblad-Toh K."/>
        </authorList>
    </citation>
    <scope>NUCLEOTIDE SEQUENCE [LARGE SCALE GENOMIC DNA]</scope>
</reference>
<dbReference type="eggNOG" id="ENOG502RZ9Q">
    <property type="taxonomic scope" value="Eukaryota"/>
</dbReference>
<dbReference type="Gene3D" id="1.10.533.10">
    <property type="entry name" value="Death Domain, Fas"/>
    <property type="match status" value="1"/>
</dbReference>
<evidence type="ECO:0000313" key="14">
    <source>
        <dbReference type="Proteomes" id="UP000002280"/>
    </source>
</evidence>
<name>F6SY02_MONDO</name>
<protein>
    <recommendedName>
        <fullName evidence="8">IGF-like family receptor 1</fullName>
    </recommendedName>
    <alternativeName>
        <fullName evidence="9">Transmembrane protein 149</fullName>
    </alternativeName>
</protein>
<organism evidence="13 14">
    <name type="scientific">Monodelphis domestica</name>
    <name type="common">Gray short-tailed opossum</name>
    <dbReference type="NCBI Taxonomy" id="13616"/>
    <lineage>
        <taxon>Eukaryota</taxon>
        <taxon>Metazoa</taxon>
        <taxon>Chordata</taxon>
        <taxon>Craniata</taxon>
        <taxon>Vertebrata</taxon>
        <taxon>Euteleostomi</taxon>
        <taxon>Mammalia</taxon>
        <taxon>Metatheria</taxon>
        <taxon>Didelphimorphia</taxon>
        <taxon>Didelphidae</taxon>
        <taxon>Monodelphis</taxon>
    </lineage>
</organism>
<feature type="chain" id="PRO_5023886615" description="IGF-like family receptor 1" evidence="12">
    <location>
        <begin position="34"/>
        <end position="335"/>
    </location>
</feature>
<evidence type="ECO:0000256" key="11">
    <source>
        <dbReference type="SAM" id="Phobius"/>
    </source>
</evidence>
<dbReference type="OMA" id="HLCRPKE"/>
<dbReference type="GeneID" id="100016272"/>
<dbReference type="SUPFAM" id="SSF47986">
    <property type="entry name" value="DEATH domain"/>
    <property type="match status" value="1"/>
</dbReference>
<dbReference type="GO" id="GO:0005886">
    <property type="term" value="C:plasma membrane"/>
    <property type="evidence" value="ECO:0000318"/>
    <property type="project" value="GO_Central"/>
</dbReference>
<accession>F6SY02</accession>
<keyword evidence="14" id="KW-1185">Reference proteome</keyword>
<evidence type="ECO:0000256" key="6">
    <source>
        <dbReference type="ARBA" id="ARBA00023136"/>
    </source>
</evidence>
<reference evidence="13" key="2">
    <citation type="submission" date="2025-08" db="UniProtKB">
        <authorList>
            <consortium name="Ensembl"/>
        </authorList>
    </citation>
    <scope>IDENTIFICATION</scope>
</reference>
<evidence type="ECO:0000313" key="13">
    <source>
        <dbReference type="Ensembl" id="ENSMODP00000031541.3"/>
    </source>
</evidence>
<dbReference type="FunCoup" id="F6SY02">
    <property type="interactions" value="161"/>
</dbReference>
<evidence type="ECO:0000256" key="10">
    <source>
        <dbReference type="SAM" id="MobiDB-lite"/>
    </source>
</evidence>
<dbReference type="FunFam" id="1.10.533.10:FF:000079">
    <property type="entry name" value="IGF like family receptor 1"/>
    <property type="match status" value="1"/>
</dbReference>
<keyword evidence="5 11" id="KW-1133">Transmembrane helix</keyword>
<evidence type="ECO:0000256" key="9">
    <source>
        <dbReference type="ARBA" id="ARBA00079991"/>
    </source>
</evidence>
<evidence type="ECO:0000256" key="1">
    <source>
        <dbReference type="ARBA" id="ARBA00004162"/>
    </source>
</evidence>
<evidence type="ECO:0000256" key="7">
    <source>
        <dbReference type="ARBA" id="ARBA00023170"/>
    </source>
</evidence>
<dbReference type="PANTHER" id="PTHR14657:SF2">
    <property type="entry name" value="IGF-LIKE FAMILY RECEPTOR 1"/>
    <property type="match status" value="1"/>
</dbReference>
<feature type="signal peptide" evidence="12">
    <location>
        <begin position="1"/>
        <end position="33"/>
    </location>
</feature>
<evidence type="ECO:0000256" key="12">
    <source>
        <dbReference type="SAM" id="SignalP"/>
    </source>
</evidence>
<dbReference type="STRING" id="13616.ENSMODP00000031541"/>
<dbReference type="RefSeq" id="XP_056681298.1">
    <property type="nucleotide sequence ID" value="XM_056825320.1"/>
</dbReference>
<dbReference type="Proteomes" id="UP000002280">
    <property type="component" value="Chromosome 4"/>
</dbReference>